<dbReference type="NCBIfam" id="TIGR01445">
    <property type="entry name" value="intein_Nterm"/>
    <property type="match status" value="1"/>
</dbReference>
<dbReference type="GO" id="GO:0005524">
    <property type="term" value="F:ATP binding"/>
    <property type="evidence" value="ECO:0007669"/>
    <property type="project" value="UniProtKB-KW"/>
</dbReference>
<feature type="domain" description="Histidine kinase/HSP90-like ATPase" evidence="14">
    <location>
        <begin position="35"/>
        <end position="199"/>
    </location>
</feature>
<dbReference type="InterPro" id="IPR020568">
    <property type="entry name" value="Ribosomal_Su5_D2-typ_SF"/>
</dbReference>
<evidence type="ECO:0000256" key="7">
    <source>
        <dbReference type="ARBA" id="ARBA00022840"/>
    </source>
</evidence>
<dbReference type="InterPro" id="IPR003594">
    <property type="entry name" value="HATPase_dom"/>
</dbReference>
<dbReference type="InterPro" id="IPR006141">
    <property type="entry name" value="Intein_N"/>
</dbReference>
<dbReference type="PRINTS" id="PR00418">
    <property type="entry name" value="TPI2FAMILY"/>
</dbReference>
<dbReference type="Pfam" id="PF01751">
    <property type="entry name" value="Toprim"/>
    <property type="match status" value="1"/>
</dbReference>
<organism evidence="15 16">
    <name type="scientific">candidate division WWE3 bacterium RIFCSPLOWO2_12_FULL_36_10</name>
    <dbReference type="NCBI Taxonomy" id="1802630"/>
    <lineage>
        <taxon>Bacteria</taxon>
        <taxon>Katanobacteria</taxon>
    </lineage>
</organism>
<dbReference type="PANTHER" id="PTHR45866:SF1">
    <property type="entry name" value="DNA GYRASE SUBUNIT B, MITOCHONDRIAL"/>
    <property type="match status" value="1"/>
</dbReference>
<dbReference type="GO" id="GO:0016539">
    <property type="term" value="P:intein-mediated protein splicing"/>
    <property type="evidence" value="ECO:0007669"/>
    <property type="project" value="InterPro"/>
</dbReference>
<dbReference type="Pfam" id="PF00986">
    <property type="entry name" value="DNA_gyraseB_C"/>
    <property type="match status" value="1"/>
</dbReference>
<evidence type="ECO:0000256" key="2">
    <source>
        <dbReference type="ARBA" id="ARBA00001946"/>
    </source>
</evidence>
<dbReference type="EC" id="5.6.2.2" evidence="4"/>
<dbReference type="GO" id="GO:0003677">
    <property type="term" value="F:DNA binding"/>
    <property type="evidence" value="ECO:0007669"/>
    <property type="project" value="UniProtKB-KW"/>
</dbReference>
<dbReference type="GO" id="GO:0003918">
    <property type="term" value="F:DNA topoisomerase type II (double strand cut, ATP-hydrolyzing) activity"/>
    <property type="evidence" value="ECO:0007669"/>
    <property type="project" value="UniProtKB-EC"/>
</dbReference>
<comment type="similarity">
    <text evidence="3">Belongs to the type II topoisomerase GyrB family.</text>
</comment>
<evidence type="ECO:0000259" key="13">
    <source>
        <dbReference type="SMART" id="SM00306"/>
    </source>
</evidence>
<dbReference type="InterPro" id="IPR003586">
    <property type="entry name" value="Hint_dom_C"/>
</dbReference>
<dbReference type="GO" id="GO:0006265">
    <property type="term" value="P:DNA topological change"/>
    <property type="evidence" value="ECO:0007669"/>
    <property type="project" value="InterPro"/>
</dbReference>
<dbReference type="SUPFAM" id="SSF51294">
    <property type="entry name" value="Hedgehog/intein (Hint) domain"/>
    <property type="match status" value="1"/>
</dbReference>
<evidence type="ECO:0000256" key="4">
    <source>
        <dbReference type="ARBA" id="ARBA00012895"/>
    </source>
</evidence>
<evidence type="ECO:0000256" key="8">
    <source>
        <dbReference type="ARBA" id="ARBA00022842"/>
    </source>
</evidence>
<keyword evidence="5" id="KW-0479">Metal-binding</keyword>
<dbReference type="SMART" id="SM00433">
    <property type="entry name" value="TOP2c"/>
    <property type="match status" value="1"/>
</dbReference>
<dbReference type="FunFam" id="3.30.230.10:FF:000005">
    <property type="entry name" value="DNA gyrase subunit B"/>
    <property type="match status" value="1"/>
</dbReference>
<reference evidence="15 16" key="1">
    <citation type="journal article" date="2016" name="Nat. Commun.">
        <title>Thousands of microbial genomes shed light on interconnected biogeochemical processes in an aquifer system.</title>
        <authorList>
            <person name="Anantharaman K."/>
            <person name="Brown C.T."/>
            <person name="Hug L.A."/>
            <person name="Sharon I."/>
            <person name="Castelle C.J."/>
            <person name="Probst A.J."/>
            <person name="Thomas B.C."/>
            <person name="Singh A."/>
            <person name="Wilkins M.J."/>
            <person name="Karaoz U."/>
            <person name="Brodie E.L."/>
            <person name="Williams K.H."/>
            <person name="Hubbard S.S."/>
            <person name="Banfield J.F."/>
        </authorList>
    </citation>
    <scope>NUCLEOTIDE SEQUENCE [LARGE SCALE GENOMIC DNA]</scope>
</reference>
<dbReference type="Gene3D" id="3.40.50.670">
    <property type="match status" value="1"/>
</dbReference>
<dbReference type="PROSITE" id="PS50818">
    <property type="entry name" value="INTEIN_C_TER"/>
    <property type="match status" value="1"/>
</dbReference>
<dbReference type="GO" id="GO:0046872">
    <property type="term" value="F:metal ion binding"/>
    <property type="evidence" value="ECO:0007669"/>
    <property type="project" value="UniProtKB-KW"/>
</dbReference>
<dbReference type="SUPFAM" id="SSF54211">
    <property type="entry name" value="Ribosomal protein S5 domain 2-like"/>
    <property type="match status" value="1"/>
</dbReference>
<keyword evidence="9" id="KW-0799">Topoisomerase</keyword>
<keyword evidence="8" id="KW-0460">Magnesium</keyword>
<dbReference type="Pfam" id="PF14890">
    <property type="entry name" value="Intein_splicing"/>
    <property type="match status" value="1"/>
</dbReference>
<dbReference type="AlphaFoldDB" id="A0A1F4VLB4"/>
<comment type="caution">
    <text evidence="15">The sequence shown here is derived from an EMBL/GenBank/DDBJ whole genome shotgun (WGS) entry which is preliminary data.</text>
</comment>
<gene>
    <name evidence="15" type="ORF">A3H26_00655</name>
</gene>
<dbReference type="SMART" id="SM00387">
    <property type="entry name" value="HATPase_c"/>
    <property type="match status" value="1"/>
</dbReference>
<evidence type="ECO:0000256" key="9">
    <source>
        <dbReference type="ARBA" id="ARBA00023029"/>
    </source>
</evidence>
<evidence type="ECO:0000256" key="11">
    <source>
        <dbReference type="ARBA" id="ARBA00023235"/>
    </source>
</evidence>
<dbReference type="PROSITE" id="PS00177">
    <property type="entry name" value="TOPOISOMERASE_II"/>
    <property type="match status" value="1"/>
</dbReference>
<dbReference type="Pfam" id="PF02518">
    <property type="entry name" value="HATPase_c"/>
    <property type="match status" value="1"/>
</dbReference>
<comment type="catalytic activity">
    <reaction evidence="1">
        <text>ATP-dependent breakage, passage and rejoining of double-stranded DNA.</text>
        <dbReference type="EC" id="5.6.2.2"/>
    </reaction>
</comment>
<dbReference type="Proteomes" id="UP000177763">
    <property type="component" value="Unassembled WGS sequence"/>
</dbReference>
<dbReference type="InterPro" id="IPR003587">
    <property type="entry name" value="Hint_dom_N"/>
</dbReference>
<evidence type="ECO:0000256" key="5">
    <source>
        <dbReference type="ARBA" id="ARBA00022723"/>
    </source>
</evidence>
<keyword evidence="7" id="KW-0067">ATP-binding</keyword>
<dbReference type="SMART" id="SM00306">
    <property type="entry name" value="HintN"/>
    <property type="match status" value="1"/>
</dbReference>
<dbReference type="InterPro" id="IPR013759">
    <property type="entry name" value="Topo_IIA_B_C"/>
</dbReference>
<dbReference type="CDD" id="cd00822">
    <property type="entry name" value="TopoII_Trans_DNA_gyrase"/>
    <property type="match status" value="1"/>
</dbReference>
<dbReference type="InterPro" id="IPR014721">
    <property type="entry name" value="Ribsml_uS5_D2-typ_fold_subgr"/>
</dbReference>
<evidence type="ECO:0000256" key="10">
    <source>
        <dbReference type="ARBA" id="ARBA00023125"/>
    </source>
</evidence>
<evidence type="ECO:0000259" key="14">
    <source>
        <dbReference type="SMART" id="SM00387"/>
    </source>
</evidence>
<dbReference type="NCBIfam" id="TIGR01443">
    <property type="entry name" value="intein_Cterm"/>
    <property type="match status" value="1"/>
</dbReference>
<evidence type="ECO:0000313" key="16">
    <source>
        <dbReference type="Proteomes" id="UP000177763"/>
    </source>
</evidence>
<dbReference type="InterPro" id="IPR000565">
    <property type="entry name" value="Topo_IIA_B"/>
</dbReference>
<dbReference type="CDD" id="cd16928">
    <property type="entry name" value="HATPase_GyrB-like"/>
    <property type="match status" value="1"/>
</dbReference>
<dbReference type="InterPro" id="IPR001241">
    <property type="entry name" value="Topo_IIA"/>
</dbReference>
<evidence type="ECO:0000256" key="6">
    <source>
        <dbReference type="ARBA" id="ARBA00022741"/>
    </source>
</evidence>
<keyword evidence="6" id="KW-0547">Nucleotide-binding</keyword>
<dbReference type="InterPro" id="IPR006171">
    <property type="entry name" value="TOPRIM_dom"/>
</dbReference>
<feature type="domain" description="Hint" evidence="12">
    <location>
        <begin position="823"/>
        <end position="870"/>
    </location>
</feature>
<evidence type="ECO:0000256" key="1">
    <source>
        <dbReference type="ARBA" id="ARBA00000185"/>
    </source>
</evidence>
<dbReference type="InterPro" id="IPR002288">
    <property type="entry name" value="DNA_gyrase_B_C"/>
</dbReference>
<dbReference type="SUPFAM" id="SSF55874">
    <property type="entry name" value="ATPase domain of HSP90 chaperone/DNA topoisomerase II/histidine kinase"/>
    <property type="match status" value="1"/>
</dbReference>
<dbReference type="InterPro" id="IPR030934">
    <property type="entry name" value="Intein_C"/>
</dbReference>
<proteinExistence type="inferred from homology"/>
<dbReference type="InterPro" id="IPR018522">
    <property type="entry name" value="TopoIIA_CS"/>
</dbReference>
<dbReference type="CDD" id="cd00081">
    <property type="entry name" value="Hint"/>
    <property type="match status" value="2"/>
</dbReference>
<dbReference type="PROSITE" id="PS50817">
    <property type="entry name" value="INTEIN_N_TER"/>
    <property type="match status" value="1"/>
</dbReference>
<accession>A0A1F4VLB4</accession>
<dbReference type="Gene3D" id="3.30.230.10">
    <property type="match status" value="1"/>
</dbReference>
<name>A0A1F4VLB4_UNCKA</name>
<evidence type="ECO:0000259" key="12">
    <source>
        <dbReference type="SMART" id="SM00305"/>
    </source>
</evidence>
<dbReference type="STRING" id="1802630.A3H26_00655"/>
<dbReference type="Gene3D" id="2.170.16.10">
    <property type="entry name" value="Hedgehog/Intein (Hint) domain"/>
    <property type="match status" value="1"/>
</dbReference>
<comment type="cofactor">
    <cofactor evidence="2">
        <name>Mg(2+)</name>
        <dbReference type="ChEBI" id="CHEBI:18420"/>
    </cofactor>
</comment>
<dbReference type="InterPro" id="IPR036890">
    <property type="entry name" value="HATPase_C_sf"/>
</dbReference>
<dbReference type="SMART" id="SM00305">
    <property type="entry name" value="HintC"/>
    <property type="match status" value="1"/>
</dbReference>
<dbReference type="InterPro" id="IPR036844">
    <property type="entry name" value="Hint_dom_sf"/>
</dbReference>
<dbReference type="EMBL" id="MEVN01000005">
    <property type="protein sequence ID" value="OGC57780.1"/>
    <property type="molecule type" value="Genomic_DNA"/>
</dbReference>
<sequence>MATIDDIQKYSADQIQVLEGLEPVRKRPGMYIGSTDIYGLQHLVTEIINNSMDEAMGSFANHIKLEFFEDESVAIYDNGRGIPYDIKKGYGVSALELAFTKLHAGGKFGAGGYKVSSGLHGVGSSVVNALSSWLRVIVKREKEYVMQEYENGGKILGKVKKIDPKKPEINLKDAKWQINLEDWNYETGTIVQFKPDSKIFETTDYKINFFINQLKEYAYLTANTKFEIIDHRVDRTLAYYFEGGIKSFLKSLNRNKKVLNENVFFVSKAVDEINVEVALQYNDSYNENVLTFANHVKNPEGGTHLTGFRTALTKTLNDYAQKSGLLKDGESLSGDDIKEGLTAIVSIKLDSATLQFEGQTKGKLGNSNVRPAVETVVKDGLEMFLEENPKDARAIIEKNVITMKARIAAKAARETVIRKTVLDGGGVLPGKLADCSEKDSTKTELFIVEGDSAGGCFFGGTSIYLADGRNLSFMEIEKEQKEGKEHYCYTIKNNGEVGIEKFINSRVTKKDAKVIKVVLDNDKEIVCTPDHLFMLKTGEYKKAMDLKDDISLMPLYKMKSDKKVPGITIDGYEMTWNPNNNDWIFTHTLSDRFNIENNNYAHTYGTHCHHIDFDKSNNNPSNLIRMSRADHFDLHRKHIEKTLHRPEIKEKSRVAKQTKKYRLKMSNRMKEPETRDILSRNAKKQWENDEYKKYMKSKFQEFYASNSEYRKLTNKRLSNSQKEYWNKIENVDRRSKKVKKYYEDNPNAKIFLSLNSKMQWKDYDKTYLNKSLGLMKQIYDQTNEVNENLYNLLRAEINDKSIIRMDTITQRFFNGNKEELKEAVMHYNHKIKRIEVLNERMDVYDAEVPNTHNFALASGVFVHNSAKQGRDREIQAILPLFGKVLNTERARLDKIVDSDKFKNLIIAIGAGIGDQYDATKLRYNKLIIMADADTDGMHIMTLYLTFFFRHMYSLIENGHVYIAVPPLYKATWGKNKKYLFNDVEREKFLKTSDGKNAIIQRFKGLGEMNAEELWETTMNPMTRVLKQVQIADASKADEVFTMLMGEEVPPRKRFIQTHAKQANVDIM</sequence>
<dbReference type="InterPro" id="IPR013760">
    <property type="entry name" value="Topo_IIA-like_dom_sf"/>
</dbReference>
<dbReference type="PRINTS" id="PR01159">
    <property type="entry name" value="DNAGYRASEB"/>
</dbReference>
<evidence type="ECO:0000256" key="3">
    <source>
        <dbReference type="ARBA" id="ARBA00010708"/>
    </source>
</evidence>
<keyword evidence="10" id="KW-0238">DNA-binding</keyword>
<dbReference type="Gene3D" id="3.30.565.10">
    <property type="entry name" value="Histidine kinase-like ATPase, C-terminal domain"/>
    <property type="match status" value="1"/>
</dbReference>
<evidence type="ECO:0000313" key="15">
    <source>
        <dbReference type="EMBL" id="OGC57780.1"/>
    </source>
</evidence>
<dbReference type="Pfam" id="PF00204">
    <property type="entry name" value="DNA_gyraseB"/>
    <property type="match status" value="1"/>
</dbReference>
<feature type="domain" description="Hint" evidence="13">
    <location>
        <begin position="454"/>
        <end position="555"/>
    </location>
</feature>
<protein>
    <recommendedName>
        <fullName evidence="4">DNA topoisomerase (ATP-hydrolyzing)</fullName>
        <ecNumber evidence="4">5.6.2.2</ecNumber>
    </recommendedName>
</protein>
<keyword evidence="11" id="KW-0413">Isomerase</keyword>
<dbReference type="SUPFAM" id="SSF56719">
    <property type="entry name" value="Type II DNA topoisomerase"/>
    <property type="match status" value="2"/>
</dbReference>
<dbReference type="InterPro" id="IPR013506">
    <property type="entry name" value="Topo_IIA_bsu_dom2"/>
</dbReference>
<dbReference type="PANTHER" id="PTHR45866">
    <property type="entry name" value="DNA GYRASE/TOPOISOMERASE SUBUNIT B"/>
    <property type="match status" value="1"/>
</dbReference>